<feature type="region of interest" description="Disordered" evidence="2">
    <location>
        <begin position="345"/>
        <end position="381"/>
    </location>
</feature>
<comment type="caution">
    <text evidence="3">The sequence shown here is derived from an EMBL/GenBank/DDBJ whole genome shotgun (WGS) entry which is preliminary data.</text>
</comment>
<feature type="region of interest" description="Disordered" evidence="2">
    <location>
        <begin position="637"/>
        <end position="665"/>
    </location>
</feature>
<reference evidence="3" key="1">
    <citation type="journal article" date="2020" name="J Insects Food Feed">
        <title>The yellow mealworm (Tenebrio molitor) genome: a resource for the emerging insects as food and feed industry.</title>
        <authorList>
            <person name="Eriksson T."/>
            <person name="Andere A."/>
            <person name="Kelstrup H."/>
            <person name="Emery V."/>
            <person name="Picard C."/>
        </authorList>
    </citation>
    <scope>NUCLEOTIDE SEQUENCE</scope>
    <source>
        <strain evidence="3">Stoneville</strain>
        <tissue evidence="3">Whole head</tissue>
    </source>
</reference>
<sequence length="665" mass="76229">MKPQPQQHHHNYLCEWQRRWEDEQKAAWTRTLIPNISRWARRKHGELEFHLIQALTGHECFAAFLHRIGREQDDRCCYCGDKDDVEHTLFLCEAWDRERLALMRKIIKRRRNESVRRRVGSKLRPNQAPEVMRERSRVLGCGYEKGFSWVVSPRPSWRGVPHSPGQLGVLGVARSGSLQGAVRPCRWWRGLSNWSNARGDTGGSFVLLAGSPMPARLERTGEKQSTAQPSGSTTKVVARELANSGEIRATVWSNVNQSHTVTAAHTSTTRARVAGAGALKDETGEPEKTGRGEEENPFLRKGKVAHTPPKRDGSLDRINEELQRRRDFLDLSFLTQDTEVHNCRKQEIEGKVTESSRKSRDENLPKKGRSESDNVKKSEVNVEPSLTMKKLSKKVNELVTFGRETRVKALANEISSLVRIVTAEARDNKMTIMELETEIAEHREAKKDLEEKHLEFQNKEERNMCTTRSTQTGKFDLRCRKIETYEDFLVVQDDEWEEECFKVTTVESGNPLKQNIDNIVYRVGTDAKKKIKNTVVLFHDLSKQSESEQTNVYNLLTTARTMSSNMELEEIDVTLPQGLKMDRMRKMTEAVFHDTNIQVTIYTPANVERSNAIPKKKHNGEAILIEGKGTTYAETLQTGRRKTGKKTRQFISKHPKMQTPRPLRR</sequence>
<organism evidence="3 4">
    <name type="scientific">Tenebrio molitor</name>
    <name type="common">Yellow mealworm beetle</name>
    <dbReference type="NCBI Taxonomy" id="7067"/>
    <lineage>
        <taxon>Eukaryota</taxon>
        <taxon>Metazoa</taxon>
        <taxon>Ecdysozoa</taxon>
        <taxon>Arthropoda</taxon>
        <taxon>Hexapoda</taxon>
        <taxon>Insecta</taxon>
        <taxon>Pterygota</taxon>
        <taxon>Neoptera</taxon>
        <taxon>Endopterygota</taxon>
        <taxon>Coleoptera</taxon>
        <taxon>Polyphaga</taxon>
        <taxon>Cucujiformia</taxon>
        <taxon>Tenebrionidae</taxon>
        <taxon>Tenebrio</taxon>
    </lineage>
</organism>
<evidence type="ECO:0000313" key="4">
    <source>
        <dbReference type="Proteomes" id="UP000719412"/>
    </source>
</evidence>
<reference evidence="3" key="2">
    <citation type="submission" date="2021-08" db="EMBL/GenBank/DDBJ databases">
        <authorList>
            <person name="Eriksson T."/>
        </authorList>
    </citation>
    <scope>NUCLEOTIDE SEQUENCE</scope>
    <source>
        <strain evidence="3">Stoneville</strain>
        <tissue evidence="3">Whole head</tissue>
    </source>
</reference>
<evidence type="ECO:0008006" key="5">
    <source>
        <dbReference type="Google" id="ProtNLM"/>
    </source>
</evidence>
<evidence type="ECO:0000256" key="2">
    <source>
        <dbReference type="SAM" id="MobiDB-lite"/>
    </source>
</evidence>
<evidence type="ECO:0000256" key="1">
    <source>
        <dbReference type="SAM" id="Coils"/>
    </source>
</evidence>
<keyword evidence="1" id="KW-0175">Coiled coil</keyword>
<feature type="compositionally biased region" description="Basic and acidic residues" evidence="2">
    <location>
        <begin position="345"/>
        <end position="380"/>
    </location>
</feature>
<evidence type="ECO:0000313" key="3">
    <source>
        <dbReference type="EMBL" id="KAH0813676.1"/>
    </source>
</evidence>
<feature type="region of interest" description="Disordered" evidence="2">
    <location>
        <begin position="274"/>
        <end position="317"/>
    </location>
</feature>
<accession>A0A8J6HFG8</accession>
<proteinExistence type="predicted"/>
<name>A0A8J6HFG8_TENMO</name>
<feature type="coiled-coil region" evidence="1">
    <location>
        <begin position="425"/>
        <end position="462"/>
    </location>
</feature>
<dbReference type="AlphaFoldDB" id="A0A8J6HFG8"/>
<protein>
    <recommendedName>
        <fullName evidence="5">Reverse transcriptase</fullName>
    </recommendedName>
</protein>
<keyword evidence="4" id="KW-1185">Reference proteome</keyword>
<feature type="compositionally biased region" description="Basic and acidic residues" evidence="2">
    <location>
        <begin position="279"/>
        <end position="298"/>
    </location>
</feature>
<feature type="compositionally biased region" description="Basic residues" evidence="2">
    <location>
        <begin position="639"/>
        <end position="665"/>
    </location>
</feature>
<dbReference type="EMBL" id="JABDTM020025048">
    <property type="protein sequence ID" value="KAH0813676.1"/>
    <property type="molecule type" value="Genomic_DNA"/>
</dbReference>
<dbReference type="Proteomes" id="UP000719412">
    <property type="component" value="Unassembled WGS sequence"/>
</dbReference>
<gene>
    <name evidence="3" type="ORF">GEV33_009115</name>
</gene>